<name>A0A8X7VII7_BRACI</name>
<dbReference type="AlphaFoldDB" id="A0A8X7VII7"/>
<dbReference type="EMBL" id="JAAMPC010000005">
    <property type="protein sequence ID" value="KAG2311921.1"/>
    <property type="molecule type" value="Genomic_DNA"/>
</dbReference>
<gene>
    <name evidence="1" type="ORF">Bca52824_023478</name>
</gene>
<evidence type="ECO:0000313" key="1">
    <source>
        <dbReference type="EMBL" id="KAG2311921.1"/>
    </source>
</evidence>
<dbReference type="Proteomes" id="UP000886595">
    <property type="component" value="Unassembled WGS sequence"/>
</dbReference>
<protein>
    <submittedName>
        <fullName evidence="1">Uncharacterized protein</fullName>
    </submittedName>
</protein>
<accession>A0A8X7VII7</accession>
<keyword evidence="2" id="KW-1185">Reference proteome</keyword>
<organism evidence="1 2">
    <name type="scientific">Brassica carinata</name>
    <name type="common">Ethiopian mustard</name>
    <name type="synonym">Abyssinian cabbage</name>
    <dbReference type="NCBI Taxonomy" id="52824"/>
    <lineage>
        <taxon>Eukaryota</taxon>
        <taxon>Viridiplantae</taxon>
        <taxon>Streptophyta</taxon>
        <taxon>Embryophyta</taxon>
        <taxon>Tracheophyta</taxon>
        <taxon>Spermatophyta</taxon>
        <taxon>Magnoliopsida</taxon>
        <taxon>eudicotyledons</taxon>
        <taxon>Gunneridae</taxon>
        <taxon>Pentapetalae</taxon>
        <taxon>rosids</taxon>
        <taxon>malvids</taxon>
        <taxon>Brassicales</taxon>
        <taxon>Brassicaceae</taxon>
        <taxon>Brassiceae</taxon>
        <taxon>Brassica</taxon>
    </lineage>
</organism>
<comment type="caution">
    <text evidence="1">The sequence shown here is derived from an EMBL/GenBank/DDBJ whole genome shotgun (WGS) entry which is preliminary data.</text>
</comment>
<reference evidence="1 2" key="1">
    <citation type="submission" date="2020-02" db="EMBL/GenBank/DDBJ databases">
        <authorList>
            <person name="Ma Q."/>
            <person name="Huang Y."/>
            <person name="Song X."/>
            <person name="Pei D."/>
        </authorList>
    </citation>
    <scope>NUCLEOTIDE SEQUENCE [LARGE SCALE GENOMIC DNA]</scope>
    <source>
        <strain evidence="1">Sxm20200214</strain>
        <tissue evidence="1">Leaf</tissue>
    </source>
</reference>
<evidence type="ECO:0000313" key="2">
    <source>
        <dbReference type="Proteomes" id="UP000886595"/>
    </source>
</evidence>
<proteinExistence type="predicted"/>
<sequence length="112" mass="12879">MAALDWIWIFCKLFSGVNKDLHQDHVSLTFREEFRGCDFGKSGKRLENESSRYTENFKLSYLVMGQISDLQGIGNGIGCGYAGFTRKLHVYRRALERSSYVVEFMFKPYGTG</sequence>